<evidence type="ECO:0000313" key="2">
    <source>
        <dbReference type="Proteomes" id="UP000499080"/>
    </source>
</evidence>
<sequence>MSRPNRSNRAWSRDTHTLSCQAKQTLSQRKIMASVFWDRHGVLMMMMVHDGRLHATRNHLKCGSLRLNPEKATQSDSKPKDVAC</sequence>
<keyword evidence="2" id="KW-1185">Reference proteome</keyword>
<dbReference type="Pfam" id="PF01359">
    <property type="entry name" value="Transposase_1"/>
    <property type="match status" value="1"/>
</dbReference>
<dbReference type="InterPro" id="IPR001888">
    <property type="entry name" value="Transposase_1"/>
</dbReference>
<reference evidence="1 2" key="1">
    <citation type="journal article" date="2019" name="Sci. Rep.">
        <title>Orb-weaving spider Araneus ventricosus genome elucidates the spidroin gene catalogue.</title>
        <authorList>
            <person name="Kono N."/>
            <person name="Nakamura H."/>
            <person name="Ohtoshi R."/>
            <person name="Moran D.A.P."/>
            <person name="Shinohara A."/>
            <person name="Yoshida Y."/>
            <person name="Fujiwara M."/>
            <person name="Mori M."/>
            <person name="Tomita M."/>
            <person name="Arakawa K."/>
        </authorList>
    </citation>
    <scope>NUCLEOTIDE SEQUENCE [LARGE SCALE GENOMIC DNA]</scope>
</reference>
<dbReference type="Proteomes" id="UP000499080">
    <property type="component" value="Unassembled WGS sequence"/>
</dbReference>
<evidence type="ECO:0000313" key="1">
    <source>
        <dbReference type="EMBL" id="GBN22675.1"/>
    </source>
</evidence>
<gene>
    <name evidence="1" type="ORF">AVEN_187397_1</name>
</gene>
<protein>
    <submittedName>
        <fullName evidence="1">Uncharacterized protein</fullName>
    </submittedName>
</protein>
<name>A0A4Y2M6E1_ARAVE</name>
<comment type="caution">
    <text evidence="1">The sequence shown here is derived from an EMBL/GenBank/DDBJ whole genome shotgun (WGS) entry which is preliminary data.</text>
</comment>
<accession>A0A4Y2M6E1</accession>
<organism evidence="1 2">
    <name type="scientific">Araneus ventricosus</name>
    <name type="common">Orbweaver spider</name>
    <name type="synonym">Epeira ventricosa</name>
    <dbReference type="NCBI Taxonomy" id="182803"/>
    <lineage>
        <taxon>Eukaryota</taxon>
        <taxon>Metazoa</taxon>
        <taxon>Ecdysozoa</taxon>
        <taxon>Arthropoda</taxon>
        <taxon>Chelicerata</taxon>
        <taxon>Arachnida</taxon>
        <taxon>Araneae</taxon>
        <taxon>Araneomorphae</taxon>
        <taxon>Entelegynae</taxon>
        <taxon>Araneoidea</taxon>
        <taxon>Araneidae</taxon>
        <taxon>Araneus</taxon>
    </lineage>
</organism>
<dbReference type="EMBL" id="BGPR01121888">
    <property type="protein sequence ID" value="GBN22675.1"/>
    <property type="molecule type" value="Genomic_DNA"/>
</dbReference>
<proteinExistence type="predicted"/>
<dbReference type="AlphaFoldDB" id="A0A4Y2M6E1"/>